<accession>A0A973A930</accession>
<dbReference type="GO" id="GO:0050440">
    <property type="term" value="F:2-methylcitrate synthase activity"/>
    <property type="evidence" value="ECO:0007669"/>
    <property type="project" value="UniProtKB-EC"/>
</dbReference>
<dbReference type="InterPro" id="IPR019810">
    <property type="entry name" value="Citrate_synthase_AS"/>
</dbReference>
<dbReference type="PIRSF" id="PIRSF001369">
    <property type="entry name" value="Citrate_synth"/>
    <property type="match status" value="1"/>
</dbReference>
<dbReference type="PANTHER" id="PTHR11739">
    <property type="entry name" value="CITRATE SYNTHASE"/>
    <property type="match status" value="1"/>
</dbReference>
<dbReference type="InterPro" id="IPR011278">
    <property type="entry name" value="2-MeCitrate/Citrate_synth_II"/>
</dbReference>
<comment type="catalytic activity">
    <reaction evidence="7">
        <text>oxaloacetate + acetyl-CoA + H2O = citrate + CoA + H(+)</text>
        <dbReference type="Rhea" id="RHEA:16845"/>
        <dbReference type="ChEBI" id="CHEBI:15377"/>
        <dbReference type="ChEBI" id="CHEBI:15378"/>
        <dbReference type="ChEBI" id="CHEBI:16452"/>
        <dbReference type="ChEBI" id="CHEBI:16947"/>
        <dbReference type="ChEBI" id="CHEBI:57287"/>
        <dbReference type="ChEBI" id="CHEBI:57288"/>
        <dbReference type="EC" id="2.3.3.16"/>
    </reaction>
</comment>
<comment type="pathway">
    <text evidence="1">Carbohydrate metabolism; tricarboxylic acid cycle; isocitrate from oxaloacetate: step 1/2.</text>
</comment>
<dbReference type="InterPro" id="IPR016142">
    <property type="entry name" value="Citrate_synth-like_lrg_a-sub"/>
</dbReference>
<keyword evidence="11" id="KW-0012">Acyltransferase</keyword>
<gene>
    <name evidence="11" type="primary">prpC</name>
    <name evidence="11" type="ORF">HQ497_08305</name>
</gene>
<dbReference type="GO" id="GO:0036440">
    <property type="term" value="F:citrate synthase activity"/>
    <property type="evidence" value="ECO:0007669"/>
    <property type="project" value="UniProtKB-EC"/>
</dbReference>
<feature type="active site" evidence="9">
    <location>
        <position position="260"/>
    </location>
</feature>
<comment type="caution">
    <text evidence="11">The sequence shown here is derived from an EMBL/GenBank/DDBJ whole genome shotgun (WGS) entry which is preliminary data.</text>
</comment>
<sequence length="375" mass="41100">MAEKKLGGAGLRGQSAGETALCTVGKEGSGLTYRGYGIDDLAANAQFEEVAYMLLYGELPSKSQLADYIDKLTAMRGLPDSLKAVLGLIPKDTHPMDVMRTGCSMLGNLEPEKTFAEQQEAADRLLAALPAIICYWYRFTHDGVPIDTDTGEASIGGHFLKMLRGDTPSEMHRQVMNCSLILYAEHEFNASTFASRVCAATLSDMYSCVTAAIGTLRGPLHGGANEAAMELIEKFKTPEEAVTGILAMLESKATIMGFGHAIYRTHDPRNDIIKEWARKLADEAGDTTLFDISVAVAKTMWDEKKLFPNADFFHASAYNYMGIPTKIFTPIFVMSRVTGWAAHVIEQRSNNRLIRPSADYIGPDNRAYTSIDQRG</sequence>
<evidence type="ECO:0000256" key="7">
    <source>
        <dbReference type="ARBA" id="ARBA00049288"/>
    </source>
</evidence>
<dbReference type="GO" id="GO:0019679">
    <property type="term" value="P:propionate metabolic process, methylcitrate cycle"/>
    <property type="evidence" value="ECO:0007669"/>
    <property type="project" value="TreeGrafter"/>
</dbReference>
<reference evidence="11" key="1">
    <citation type="submission" date="2020-05" db="EMBL/GenBank/DDBJ databases">
        <title>Sulfur intermediates as new biogeochemical hubs in an aquatic model microbial ecosystem.</title>
        <authorList>
            <person name="Vigneron A."/>
        </authorList>
    </citation>
    <scope>NUCLEOTIDE SEQUENCE</scope>
    <source>
        <strain evidence="11">Bin.250</strain>
    </source>
</reference>
<organism evidence="11 12">
    <name type="scientific">SAR86 cluster bacterium</name>
    <dbReference type="NCBI Taxonomy" id="2030880"/>
    <lineage>
        <taxon>Bacteria</taxon>
        <taxon>Pseudomonadati</taxon>
        <taxon>Pseudomonadota</taxon>
        <taxon>Gammaproteobacteria</taxon>
        <taxon>SAR86 cluster</taxon>
    </lineage>
</organism>
<evidence type="ECO:0000256" key="3">
    <source>
        <dbReference type="ARBA" id="ARBA00010566"/>
    </source>
</evidence>
<evidence type="ECO:0000256" key="2">
    <source>
        <dbReference type="ARBA" id="ARBA00005026"/>
    </source>
</evidence>
<evidence type="ECO:0000256" key="10">
    <source>
        <dbReference type="RuleBase" id="RU003406"/>
    </source>
</evidence>
<dbReference type="PROSITE" id="PS00480">
    <property type="entry name" value="CITRATE_SYNTHASE"/>
    <property type="match status" value="1"/>
</dbReference>
<keyword evidence="5 8" id="KW-0808">Transferase</keyword>
<dbReference type="CDD" id="cd06108">
    <property type="entry name" value="Ec2MCS_like"/>
    <property type="match status" value="1"/>
</dbReference>
<dbReference type="AlphaFoldDB" id="A0A973A930"/>
<dbReference type="Proteomes" id="UP000754644">
    <property type="component" value="Unassembled WGS sequence"/>
</dbReference>
<comment type="similarity">
    <text evidence="3 8 10">Belongs to the citrate synthase family.</text>
</comment>
<dbReference type="GO" id="GO:0006099">
    <property type="term" value="P:tricarboxylic acid cycle"/>
    <property type="evidence" value="ECO:0007669"/>
    <property type="project" value="UniProtKB-KW"/>
</dbReference>
<evidence type="ECO:0000256" key="9">
    <source>
        <dbReference type="PIRSR" id="PIRSR001369-1"/>
    </source>
</evidence>
<evidence type="ECO:0000256" key="6">
    <source>
        <dbReference type="ARBA" id="ARBA00049052"/>
    </source>
</evidence>
<comment type="catalytic activity">
    <reaction evidence="6">
        <text>propanoyl-CoA + oxaloacetate + H2O = (2S,3S)-2-methylcitrate + CoA + H(+)</text>
        <dbReference type="Rhea" id="RHEA:23780"/>
        <dbReference type="ChEBI" id="CHEBI:15377"/>
        <dbReference type="ChEBI" id="CHEBI:15378"/>
        <dbReference type="ChEBI" id="CHEBI:16452"/>
        <dbReference type="ChEBI" id="CHEBI:57287"/>
        <dbReference type="ChEBI" id="CHEBI:57392"/>
        <dbReference type="ChEBI" id="CHEBI:58853"/>
        <dbReference type="EC" id="2.3.3.5"/>
    </reaction>
</comment>
<dbReference type="GO" id="GO:0005975">
    <property type="term" value="P:carbohydrate metabolic process"/>
    <property type="evidence" value="ECO:0007669"/>
    <property type="project" value="TreeGrafter"/>
</dbReference>
<dbReference type="PANTHER" id="PTHR11739:SF25">
    <property type="entry name" value="CITRATE SYNTHASE-RELATED PROTEIN DDB_G0287281"/>
    <property type="match status" value="1"/>
</dbReference>
<dbReference type="InterPro" id="IPR002020">
    <property type="entry name" value="Citrate_synthase"/>
</dbReference>
<evidence type="ECO:0000256" key="1">
    <source>
        <dbReference type="ARBA" id="ARBA00004751"/>
    </source>
</evidence>
<dbReference type="InterPro" id="IPR016143">
    <property type="entry name" value="Citrate_synth-like_sm_a-sub"/>
</dbReference>
<evidence type="ECO:0000313" key="11">
    <source>
        <dbReference type="EMBL" id="NQV65353.1"/>
    </source>
</evidence>
<dbReference type="SUPFAM" id="SSF48256">
    <property type="entry name" value="Citrate synthase"/>
    <property type="match status" value="1"/>
</dbReference>
<dbReference type="NCBIfam" id="NF009006">
    <property type="entry name" value="PRK12351.1"/>
    <property type="match status" value="1"/>
</dbReference>
<evidence type="ECO:0000313" key="12">
    <source>
        <dbReference type="Proteomes" id="UP000754644"/>
    </source>
</evidence>
<dbReference type="NCBIfam" id="TIGR01800">
    <property type="entry name" value="cit_synth_II"/>
    <property type="match status" value="1"/>
</dbReference>
<dbReference type="EMBL" id="JABMOJ010000308">
    <property type="protein sequence ID" value="NQV65353.1"/>
    <property type="molecule type" value="Genomic_DNA"/>
</dbReference>
<dbReference type="PRINTS" id="PR00143">
    <property type="entry name" value="CITRTSNTHASE"/>
</dbReference>
<comment type="pathway">
    <text evidence="2">Organic acid metabolism; propanoate degradation.</text>
</comment>
<feature type="active site" evidence="9">
    <location>
        <position position="311"/>
    </location>
</feature>
<dbReference type="InterPro" id="IPR024176">
    <property type="entry name" value="Citrate_synthase_bac-typ"/>
</dbReference>
<evidence type="ECO:0000256" key="4">
    <source>
        <dbReference type="ARBA" id="ARBA00022532"/>
    </source>
</evidence>
<keyword evidence="4" id="KW-0816">Tricarboxylic acid cycle</keyword>
<name>A0A973A930_9GAMM</name>
<protein>
    <recommendedName>
        <fullName evidence="8">Citrate synthase</fullName>
    </recommendedName>
</protein>
<evidence type="ECO:0000256" key="8">
    <source>
        <dbReference type="PIRNR" id="PIRNR001369"/>
    </source>
</evidence>
<proteinExistence type="inferred from homology"/>
<dbReference type="Pfam" id="PF00285">
    <property type="entry name" value="Citrate_synt"/>
    <property type="match status" value="1"/>
</dbReference>
<evidence type="ECO:0000256" key="5">
    <source>
        <dbReference type="ARBA" id="ARBA00022679"/>
    </source>
</evidence>
<dbReference type="Gene3D" id="1.10.580.10">
    <property type="entry name" value="Citrate Synthase, domain 1"/>
    <property type="match status" value="1"/>
</dbReference>
<dbReference type="GO" id="GO:0005737">
    <property type="term" value="C:cytoplasm"/>
    <property type="evidence" value="ECO:0007669"/>
    <property type="project" value="InterPro"/>
</dbReference>
<dbReference type="Gene3D" id="1.10.230.10">
    <property type="entry name" value="Cytochrome P450-Terp, domain 2"/>
    <property type="match status" value="1"/>
</dbReference>
<dbReference type="FunFam" id="1.10.230.10:FF:000003">
    <property type="entry name" value="Citrate synthase"/>
    <property type="match status" value="1"/>
</dbReference>
<dbReference type="InterPro" id="IPR036969">
    <property type="entry name" value="Citrate_synthase_sf"/>
</dbReference>